<evidence type="ECO:0000256" key="9">
    <source>
        <dbReference type="ARBA" id="ARBA00022840"/>
    </source>
</evidence>
<evidence type="ECO:0000256" key="5">
    <source>
        <dbReference type="ARBA" id="ARBA00022527"/>
    </source>
</evidence>
<evidence type="ECO:0000256" key="4">
    <source>
        <dbReference type="ARBA" id="ARBA00012513"/>
    </source>
</evidence>
<feature type="region of interest" description="Disordered" evidence="11">
    <location>
        <begin position="1"/>
        <end position="23"/>
    </location>
</feature>
<dbReference type="SUPFAM" id="SSF56112">
    <property type="entry name" value="Protein kinase-like (PK-like)"/>
    <property type="match status" value="1"/>
</dbReference>
<reference evidence="14 15" key="1">
    <citation type="submission" date="2023-08" db="EMBL/GenBank/DDBJ databases">
        <title>Functional and genomic diversity of the sorghum phyllosphere microbiome.</title>
        <authorList>
            <person name="Shade A."/>
        </authorList>
    </citation>
    <scope>NUCLEOTIDE SEQUENCE [LARGE SCALE GENOMIC DNA]</scope>
    <source>
        <strain evidence="14 15">SORGH_AS_0919</strain>
    </source>
</reference>
<dbReference type="PROSITE" id="PS50011">
    <property type="entry name" value="PROTEIN_KINASE_DOM"/>
    <property type="match status" value="1"/>
</dbReference>
<evidence type="ECO:0000256" key="11">
    <source>
        <dbReference type="SAM" id="MobiDB-lite"/>
    </source>
</evidence>
<dbReference type="SMART" id="SM00220">
    <property type="entry name" value="S_TKc"/>
    <property type="match status" value="1"/>
</dbReference>
<keyword evidence="12" id="KW-1133">Transmembrane helix</keyword>
<protein>
    <recommendedName>
        <fullName evidence="4">non-specific serine/threonine protein kinase</fullName>
        <ecNumber evidence="4">2.7.11.1</ecNumber>
    </recommendedName>
</protein>
<evidence type="ECO:0000256" key="7">
    <source>
        <dbReference type="ARBA" id="ARBA00022741"/>
    </source>
</evidence>
<dbReference type="Gene3D" id="3.30.200.20">
    <property type="entry name" value="Phosphorylase Kinase, domain 1"/>
    <property type="match status" value="1"/>
</dbReference>
<proteinExistence type="inferred from homology"/>
<dbReference type="Pfam" id="PF07714">
    <property type="entry name" value="PK_Tyr_Ser-Thr"/>
    <property type="match status" value="1"/>
</dbReference>
<evidence type="ECO:0000256" key="10">
    <source>
        <dbReference type="ARBA" id="ARBA00023212"/>
    </source>
</evidence>
<dbReference type="EMBL" id="JAVIZA010000001">
    <property type="protein sequence ID" value="MDR6166674.1"/>
    <property type="molecule type" value="Genomic_DNA"/>
</dbReference>
<dbReference type="EC" id="2.7.11.1" evidence="4"/>
<feature type="domain" description="Protein kinase" evidence="13">
    <location>
        <begin position="21"/>
        <end position="288"/>
    </location>
</feature>
<dbReference type="Gene3D" id="1.10.510.10">
    <property type="entry name" value="Transferase(Phosphotransferase) domain 1"/>
    <property type="match status" value="1"/>
</dbReference>
<evidence type="ECO:0000256" key="12">
    <source>
        <dbReference type="SAM" id="Phobius"/>
    </source>
</evidence>
<dbReference type="InterPro" id="IPR011009">
    <property type="entry name" value="Kinase-like_dom_sf"/>
</dbReference>
<comment type="caution">
    <text evidence="14">The sequence shown here is derived from an EMBL/GenBank/DDBJ whole genome shotgun (WGS) entry which is preliminary data.</text>
</comment>
<feature type="compositionally biased region" description="Basic and acidic residues" evidence="11">
    <location>
        <begin position="259"/>
        <end position="273"/>
    </location>
</feature>
<dbReference type="PANTHER" id="PTHR43289:SF6">
    <property type="entry name" value="SERINE_THREONINE-PROTEIN KINASE NEKL-3"/>
    <property type="match status" value="1"/>
</dbReference>
<keyword evidence="10" id="KW-0963">Cytoplasm</keyword>
<keyword evidence="10" id="KW-0206">Cytoskeleton</keyword>
<feature type="region of interest" description="Disordered" evidence="11">
    <location>
        <begin position="259"/>
        <end position="389"/>
    </location>
</feature>
<keyword evidence="12" id="KW-0472">Membrane</keyword>
<keyword evidence="12" id="KW-0812">Transmembrane</keyword>
<feature type="transmembrane region" description="Helical" evidence="12">
    <location>
        <begin position="457"/>
        <end position="480"/>
    </location>
</feature>
<evidence type="ECO:0000313" key="14">
    <source>
        <dbReference type="EMBL" id="MDR6166674.1"/>
    </source>
</evidence>
<accession>A0ABU1HYF9</accession>
<keyword evidence="15" id="KW-1185">Reference proteome</keyword>
<dbReference type="Proteomes" id="UP001260188">
    <property type="component" value="Unassembled WGS sequence"/>
</dbReference>
<comment type="subcellular location">
    <subcellularLocation>
        <location evidence="1">Cytoplasm</location>
        <location evidence="1">Cytoskeleton</location>
        <location evidence="1">Microtubule organizing center</location>
        <location evidence="1">Centrosome</location>
    </subcellularLocation>
    <subcellularLocation>
        <location evidence="2">Cytoplasm</location>
        <location evidence="2">Cytoskeleton</location>
        <location evidence="2">Spindle pole</location>
    </subcellularLocation>
</comment>
<sequence>MAELRRRSRQPLPAPGDIDGRRPERILASSDRADVHLYRDAAGRNPAAVKVLRDPLDDDERSVFTAASARLVALSAHPSVATIHSAGTTDDGRPYLVMEYCSRADLAETASRRPMSVPEALRLLVRLCGAVETAHRHGLAHGRIRIENVLTTDYGWPALIGFDTDALLRRGERNAAPAARAADVHGLAVAATELLTGRPIAETASPLEGADSVPAELETLVLTTLGAGEAGGGPTAAEFGLALQRIEADRHLPITHLDAREPSADASDGDDHTVLSTRHAPADDHTVLAGRRRAGDDVDPEPDGVDRTVIAHRRRSPGDDGPVDQDSDERTVLSARTSVSDDDRTVLSVRNTGPDDDRTRLVSRSIPAATDAPARDEAPAADPDSEPTAFVRRERRDDLVRGRVDTERLAMGPDDDGERYRVRATPRLAEVSRVRVEAPVRQTAPTTASRRRGTATVIAVIGIGAIVLGAAATAVVMMIGGGA</sequence>
<evidence type="ECO:0000259" key="13">
    <source>
        <dbReference type="PROSITE" id="PS50011"/>
    </source>
</evidence>
<evidence type="ECO:0000256" key="6">
    <source>
        <dbReference type="ARBA" id="ARBA00022679"/>
    </source>
</evidence>
<evidence type="ECO:0000313" key="15">
    <source>
        <dbReference type="Proteomes" id="UP001260188"/>
    </source>
</evidence>
<evidence type="ECO:0000256" key="8">
    <source>
        <dbReference type="ARBA" id="ARBA00022777"/>
    </source>
</evidence>
<feature type="compositionally biased region" description="Low complexity" evidence="11">
    <location>
        <begin position="380"/>
        <end position="389"/>
    </location>
</feature>
<dbReference type="PANTHER" id="PTHR43289">
    <property type="entry name" value="MITOGEN-ACTIVATED PROTEIN KINASE KINASE KINASE 20-RELATED"/>
    <property type="match status" value="1"/>
</dbReference>
<evidence type="ECO:0000256" key="1">
    <source>
        <dbReference type="ARBA" id="ARBA00004300"/>
    </source>
</evidence>
<dbReference type="InterPro" id="IPR000719">
    <property type="entry name" value="Prot_kinase_dom"/>
</dbReference>
<keyword evidence="8" id="KW-0418">Kinase</keyword>
<keyword evidence="6" id="KW-0808">Transferase</keyword>
<keyword evidence="9" id="KW-0067">ATP-binding</keyword>
<name>A0ABU1HYF9_9MICO</name>
<organism evidence="14 15">
    <name type="scientific">Microbacterium paludicola</name>
    <dbReference type="NCBI Taxonomy" id="300019"/>
    <lineage>
        <taxon>Bacteria</taxon>
        <taxon>Bacillati</taxon>
        <taxon>Actinomycetota</taxon>
        <taxon>Actinomycetes</taxon>
        <taxon>Micrococcales</taxon>
        <taxon>Microbacteriaceae</taxon>
        <taxon>Microbacterium</taxon>
    </lineage>
</organism>
<gene>
    <name evidence="14" type="ORF">QE367_000878</name>
</gene>
<evidence type="ECO:0000256" key="3">
    <source>
        <dbReference type="ARBA" id="ARBA00010886"/>
    </source>
</evidence>
<dbReference type="RefSeq" id="WP_309665042.1">
    <property type="nucleotide sequence ID" value="NZ_JAVIZA010000001.1"/>
</dbReference>
<comment type="similarity">
    <text evidence="3">Belongs to the protein kinase superfamily. NEK Ser/Thr protein kinase family. NIMA subfamily.</text>
</comment>
<evidence type="ECO:0000256" key="2">
    <source>
        <dbReference type="ARBA" id="ARBA00004647"/>
    </source>
</evidence>
<keyword evidence="7" id="KW-0547">Nucleotide-binding</keyword>
<keyword evidence="5" id="KW-0723">Serine/threonine-protein kinase</keyword>
<dbReference type="InterPro" id="IPR001245">
    <property type="entry name" value="Ser-Thr/Tyr_kinase_cat_dom"/>
</dbReference>